<feature type="chain" id="PRO_5044630050" evidence="2">
    <location>
        <begin position="23"/>
        <end position="157"/>
    </location>
</feature>
<reference evidence="7 8" key="1">
    <citation type="submission" date="2019-10" db="EMBL/GenBank/DDBJ databases">
        <title>Evaluation of single-gene subtyping targets for Pseudomonas.</title>
        <authorList>
            <person name="Reichler S.J."/>
            <person name="Orsi R.H."/>
            <person name="Wiedmann M."/>
            <person name="Martin N.H."/>
            <person name="Murphy S.I."/>
        </authorList>
    </citation>
    <scope>NUCLEOTIDE SEQUENCE</scope>
    <source>
        <strain evidence="3 9">FSL R10-0802</strain>
        <strain evidence="5 8">FSL R10-1594</strain>
        <strain evidence="6 7">FSL R10-1984</strain>
        <strain evidence="4">FSL R10-2339</strain>
    </source>
</reference>
<comment type="caution">
    <text evidence="4">The sequence shown here is derived from an EMBL/GenBank/DDBJ whole genome shotgun (WGS) entry which is preliminary data.</text>
</comment>
<name>A0A6A7Z0S7_9PSED</name>
<dbReference type="AlphaFoldDB" id="A0A6A7Z0S7"/>
<dbReference type="RefSeq" id="WP_153377375.1">
    <property type="nucleotide sequence ID" value="NZ_CAXAOS010000002.1"/>
</dbReference>
<dbReference type="GO" id="GO:0003743">
    <property type="term" value="F:translation initiation factor activity"/>
    <property type="evidence" value="ECO:0007669"/>
    <property type="project" value="UniProtKB-KW"/>
</dbReference>
<proteinExistence type="predicted"/>
<organism evidence="4">
    <name type="scientific">Pseudomonas helleri</name>
    <dbReference type="NCBI Taxonomy" id="1608996"/>
    <lineage>
        <taxon>Bacteria</taxon>
        <taxon>Pseudomonadati</taxon>
        <taxon>Pseudomonadota</taxon>
        <taxon>Gammaproteobacteria</taxon>
        <taxon>Pseudomonadales</taxon>
        <taxon>Pseudomonadaceae</taxon>
        <taxon>Pseudomonas</taxon>
    </lineage>
</organism>
<keyword evidence="2" id="KW-0732">Signal</keyword>
<dbReference type="Proteomes" id="UP000713985">
    <property type="component" value="Unassembled WGS sequence"/>
</dbReference>
<evidence type="ECO:0000313" key="4">
    <source>
        <dbReference type="EMBL" id="MQT82283.1"/>
    </source>
</evidence>
<evidence type="ECO:0000313" key="3">
    <source>
        <dbReference type="EMBL" id="MQT24930.1"/>
    </source>
</evidence>
<gene>
    <name evidence="5" type="ORF">GHN41_04775</name>
    <name evidence="4" type="ORF">GHN86_19770</name>
    <name evidence="3" type="ORF">GHN94_03655</name>
    <name evidence="6" type="ORF">GHO29_00785</name>
</gene>
<keyword evidence="9" id="KW-1185">Reference proteome</keyword>
<dbReference type="EMBL" id="WIVT01000003">
    <property type="protein sequence ID" value="MQU15763.1"/>
    <property type="molecule type" value="Genomic_DNA"/>
</dbReference>
<dbReference type="Proteomes" id="UP000443000">
    <property type="component" value="Unassembled WGS sequence"/>
</dbReference>
<dbReference type="OrthoDB" id="7033497at2"/>
<evidence type="ECO:0000313" key="8">
    <source>
        <dbReference type="Proteomes" id="UP000443000"/>
    </source>
</evidence>
<evidence type="ECO:0000313" key="6">
    <source>
        <dbReference type="EMBL" id="MQU25002.1"/>
    </source>
</evidence>
<evidence type="ECO:0000313" key="5">
    <source>
        <dbReference type="EMBL" id="MQU15763.1"/>
    </source>
</evidence>
<dbReference type="EMBL" id="WIWP01000003">
    <property type="protein sequence ID" value="MQT24930.1"/>
    <property type="molecule type" value="Genomic_DNA"/>
</dbReference>
<accession>A0A6A7Z0S7</accession>
<protein>
    <submittedName>
        <fullName evidence="4">Translation initiation factor 2</fullName>
    </submittedName>
</protein>
<keyword evidence="4" id="KW-0648">Protein biosynthesis</keyword>
<sequence length="157" mass="16699">MKARYCLGFILAGILTALNAAAATAAQPQAEASSVRPHATQPAAKSAVSAKQAAAQKKSSAASKSRAARKSAKKPLPTAKLDLSLPPDMVRQLRPLGTVPMPAHKPLLPNMFGDKTAQDSPFQLNGRLISNEMGLQLRNEARQNEIEGAALEFEFKQ</sequence>
<feature type="compositionally biased region" description="Low complexity" evidence="1">
    <location>
        <begin position="43"/>
        <end position="65"/>
    </location>
</feature>
<evidence type="ECO:0000313" key="7">
    <source>
        <dbReference type="Proteomes" id="UP000437970"/>
    </source>
</evidence>
<evidence type="ECO:0000313" key="9">
    <source>
        <dbReference type="Proteomes" id="UP000713985"/>
    </source>
</evidence>
<dbReference type="Proteomes" id="UP000437970">
    <property type="component" value="Unassembled WGS sequence"/>
</dbReference>
<dbReference type="EMBL" id="WIVW01000001">
    <property type="protein sequence ID" value="MQU25002.1"/>
    <property type="molecule type" value="Genomic_DNA"/>
</dbReference>
<keyword evidence="4" id="KW-0396">Initiation factor</keyword>
<feature type="region of interest" description="Disordered" evidence="1">
    <location>
        <begin position="27"/>
        <end position="87"/>
    </location>
</feature>
<evidence type="ECO:0000256" key="2">
    <source>
        <dbReference type="SAM" id="SignalP"/>
    </source>
</evidence>
<feature type="signal peptide" evidence="2">
    <location>
        <begin position="1"/>
        <end position="22"/>
    </location>
</feature>
<dbReference type="EMBL" id="WIWC01000043">
    <property type="protein sequence ID" value="MQT82283.1"/>
    <property type="molecule type" value="Genomic_DNA"/>
</dbReference>
<evidence type="ECO:0000256" key="1">
    <source>
        <dbReference type="SAM" id="MobiDB-lite"/>
    </source>
</evidence>